<evidence type="ECO:0000313" key="2">
    <source>
        <dbReference type="Proteomes" id="UP000199259"/>
    </source>
</evidence>
<dbReference type="Proteomes" id="UP000199259">
    <property type="component" value="Unassembled WGS sequence"/>
</dbReference>
<dbReference type="EMBL" id="FNCA01000003">
    <property type="protein sequence ID" value="SDF72102.1"/>
    <property type="molecule type" value="Genomic_DNA"/>
</dbReference>
<reference evidence="1 2" key="1">
    <citation type="submission" date="2016-10" db="EMBL/GenBank/DDBJ databases">
        <authorList>
            <person name="Varghese N."/>
            <person name="Submissions S."/>
        </authorList>
    </citation>
    <scope>NUCLEOTIDE SEQUENCE [LARGE SCALE GENOMIC DNA]</scope>
    <source>
        <strain evidence="1 2">PL 12/M</strain>
    </source>
</reference>
<proteinExistence type="predicted"/>
<organism evidence="1 2">
    <name type="scientific">Methanolobus vulcani</name>
    <dbReference type="NCBI Taxonomy" id="38026"/>
    <lineage>
        <taxon>Archaea</taxon>
        <taxon>Methanobacteriati</taxon>
        <taxon>Methanobacteriota</taxon>
        <taxon>Stenosarchaea group</taxon>
        <taxon>Methanomicrobia</taxon>
        <taxon>Methanosarcinales</taxon>
        <taxon>Methanosarcinaceae</taxon>
        <taxon>Methanolobus</taxon>
    </lineage>
</organism>
<sequence length="50" mass="5782">MVNILSDMKDTFKQFIDSRLQEATRAQAIYPDQVYVASGLMKKAKFRKAK</sequence>
<evidence type="ECO:0000313" key="1">
    <source>
        <dbReference type="EMBL" id="SDF72102.1"/>
    </source>
</evidence>
<name>A0A7Z7AWZ3_9EURY</name>
<gene>
    <name evidence="1" type="ORF">SAMN04488589_1231</name>
</gene>
<dbReference type="AlphaFoldDB" id="A0A7Z7AWZ3"/>
<protein>
    <submittedName>
        <fullName evidence="1">Uncharacterized protein</fullName>
    </submittedName>
</protein>
<accession>A0A7Z7AWZ3</accession>
<keyword evidence="2" id="KW-1185">Reference proteome</keyword>
<comment type="caution">
    <text evidence="1">The sequence shown here is derived from an EMBL/GenBank/DDBJ whole genome shotgun (WGS) entry which is preliminary data.</text>
</comment>